<evidence type="ECO:0000256" key="2">
    <source>
        <dbReference type="SAM" id="SignalP"/>
    </source>
</evidence>
<keyword evidence="2" id="KW-0732">Signal</keyword>
<feature type="signal peptide" evidence="2">
    <location>
        <begin position="1"/>
        <end position="22"/>
    </location>
</feature>
<evidence type="ECO:0000256" key="1">
    <source>
        <dbReference type="SAM" id="MobiDB-lite"/>
    </source>
</evidence>
<evidence type="ECO:0008006" key="5">
    <source>
        <dbReference type="Google" id="ProtNLM"/>
    </source>
</evidence>
<evidence type="ECO:0000313" key="4">
    <source>
        <dbReference type="Proteomes" id="UP000494269"/>
    </source>
</evidence>
<accession>A0A6S7BB40</accession>
<dbReference type="RefSeq" id="WP_175170083.1">
    <property type="nucleotide sequence ID" value="NZ_CADIJQ010000004.1"/>
</dbReference>
<dbReference type="EMBL" id="CADIJQ010000004">
    <property type="protein sequence ID" value="CAB3706177.1"/>
    <property type="molecule type" value="Genomic_DNA"/>
</dbReference>
<dbReference type="AlphaFoldDB" id="A0A6S7BB40"/>
<reference evidence="3 4" key="1">
    <citation type="submission" date="2020-04" db="EMBL/GenBank/DDBJ databases">
        <authorList>
            <person name="De Canck E."/>
        </authorList>
    </citation>
    <scope>NUCLEOTIDE SEQUENCE [LARGE SCALE GENOMIC DNA]</scope>
    <source>
        <strain evidence="3 4">LMG 3441</strain>
    </source>
</reference>
<feature type="chain" id="PRO_5028820907" description="DUF4148 domain-containing protein" evidence="2">
    <location>
        <begin position="23"/>
        <end position="127"/>
    </location>
</feature>
<dbReference type="Proteomes" id="UP000494269">
    <property type="component" value="Unassembled WGS sequence"/>
</dbReference>
<sequence>MKTFTTTVLLCAGLAVAGAAQAQSAVQSPAPSTQYKRDLYGDWRVTYSAPTAKSSDQVASELAQAKANGQYTFGQEDYPPPAVSTASESRAQVEQELQQAQTQGQMASDQEDYPPPAMAHSGMSDIH</sequence>
<organism evidence="3 4">
    <name type="scientific">Achromobacter kerstersii</name>
    <dbReference type="NCBI Taxonomy" id="1353890"/>
    <lineage>
        <taxon>Bacteria</taxon>
        <taxon>Pseudomonadati</taxon>
        <taxon>Pseudomonadota</taxon>
        <taxon>Betaproteobacteria</taxon>
        <taxon>Burkholderiales</taxon>
        <taxon>Alcaligenaceae</taxon>
        <taxon>Achromobacter</taxon>
    </lineage>
</organism>
<protein>
    <recommendedName>
        <fullName evidence="5">DUF4148 domain-containing protein</fullName>
    </recommendedName>
</protein>
<proteinExistence type="predicted"/>
<keyword evidence="4" id="KW-1185">Reference proteome</keyword>
<dbReference type="Pfam" id="PF13663">
    <property type="entry name" value="DUF4148"/>
    <property type="match status" value="2"/>
</dbReference>
<name>A0A6S7BB40_9BURK</name>
<dbReference type="InterPro" id="IPR025421">
    <property type="entry name" value="DUF4148"/>
</dbReference>
<feature type="region of interest" description="Disordered" evidence="1">
    <location>
        <begin position="72"/>
        <end position="127"/>
    </location>
</feature>
<evidence type="ECO:0000313" key="3">
    <source>
        <dbReference type="EMBL" id="CAB3706177.1"/>
    </source>
</evidence>
<feature type="compositionally biased region" description="Low complexity" evidence="1">
    <location>
        <begin position="92"/>
        <end position="108"/>
    </location>
</feature>
<gene>
    <name evidence="3" type="ORF">LMG3441_02842</name>
</gene>